<protein>
    <submittedName>
        <fullName evidence="1">Uncharacterized protein</fullName>
    </submittedName>
</protein>
<dbReference type="EMBL" id="CASHTH010002128">
    <property type="protein sequence ID" value="CAI8025191.1"/>
    <property type="molecule type" value="Genomic_DNA"/>
</dbReference>
<dbReference type="AlphaFoldDB" id="A0AA35SAY3"/>
<comment type="caution">
    <text evidence="1">The sequence shown here is derived from an EMBL/GenBank/DDBJ whole genome shotgun (WGS) entry which is preliminary data.</text>
</comment>
<proteinExistence type="predicted"/>
<evidence type="ECO:0000313" key="2">
    <source>
        <dbReference type="Proteomes" id="UP001174909"/>
    </source>
</evidence>
<gene>
    <name evidence="1" type="ORF">GBAR_LOCUS14574</name>
</gene>
<name>A0AA35SAY3_GEOBA</name>
<reference evidence="1" key="1">
    <citation type="submission" date="2023-03" db="EMBL/GenBank/DDBJ databases">
        <authorList>
            <person name="Steffen K."/>
            <person name="Cardenas P."/>
        </authorList>
    </citation>
    <scope>NUCLEOTIDE SEQUENCE</scope>
</reference>
<accession>A0AA35SAY3</accession>
<keyword evidence="2" id="KW-1185">Reference proteome</keyword>
<sequence length="120" mass="13756">MPDMHEILEMFRGDNPADLGMPVYASRQWVMENSDLGNRIVWKSQDWADVPIPPDRPVKHYTHALYVVDCDHEDTCNCSEDESVGWAFVEFFSMDDVHPTNGRCSSYQEIKGFILTVTGN</sequence>
<evidence type="ECO:0000313" key="1">
    <source>
        <dbReference type="EMBL" id="CAI8025191.1"/>
    </source>
</evidence>
<organism evidence="1 2">
    <name type="scientific">Geodia barretti</name>
    <name type="common">Barrett's horny sponge</name>
    <dbReference type="NCBI Taxonomy" id="519541"/>
    <lineage>
        <taxon>Eukaryota</taxon>
        <taxon>Metazoa</taxon>
        <taxon>Porifera</taxon>
        <taxon>Demospongiae</taxon>
        <taxon>Heteroscleromorpha</taxon>
        <taxon>Tetractinellida</taxon>
        <taxon>Astrophorina</taxon>
        <taxon>Geodiidae</taxon>
        <taxon>Geodia</taxon>
    </lineage>
</organism>
<dbReference type="Proteomes" id="UP001174909">
    <property type="component" value="Unassembled WGS sequence"/>
</dbReference>